<dbReference type="AlphaFoldDB" id="A0AAW1CJJ6"/>
<dbReference type="EMBL" id="JAPXFL010000084">
    <property type="protein sequence ID" value="KAK9496410.1"/>
    <property type="molecule type" value="Genomic_DNA"/>
</dbReference>
<gene>
    <name evidence="2" type="ORF">O3M35_013286</name>
</gene>
<sequence>MKEIIIKCFLITCCWILIKAYAVNETIIIQPDQSQSNITNVTTITVQDDISNNNEKTENYSQVTNNTSFGGFQIPCYLWKVDDNGTLLIVNKSRAEVGEDKYLGYEEKCYQVAIHNTFLLQSTINSLAKK</sequence>
<evidence type="ECO:0000313" key="2">
    <source>
        <dbReference type="EMBL" id="KAK9496410.1"/>
    </source>
</evidence>
<accession>A0AAW1CJJ6</accession>
<keyword evidence="1" id="KW-0732">Signal</keyword>
<keyword evidence="3" id="KW-1185">Reference proteome</keyword>
<reference evidence="2 3" key="1">
    <citation type="submission" date="2022-12" db="EMBL/GenBank/DDBJ databases">
        <title>Chromosome-level genome assembly of true bugs.</title>
        <authorList>
            <person name="Ma L."/>
            <person name="Li H."/>
        </authorList>
    </citation>
    <scope>NUCLEOTIDE SEQUENCE [LARGE SCALE GENOMIC DNA]</scope>
    <source>
        <strain evidence="2">Lab_2022b</strain>
    </source>
</reference>
<proteinExistence type="predicted"/>
<feature type="signal peptide" evidence="1">
    <location>
        <begin position="1"/>
        <end position="22"/>
    </location>
</feature>
<feature type="chain" id="PRO_5043878271" evidence="1">
    <location>
        <begin position="23"/>
        <end position="130"/>
    </location>
</feature>
<comment type="caution">
    <text evidence="2">The sequence shown here is derived from an EMBL/GenBank/DDBJ whole genome shotgun (WGS) entry which is preliminary data.</text>
</comment>
<name>A0AAW1CJJ6_9HEMI</name>
<evidence type="ECO:0000313" key="3">
    <source>
        <dbReference type="Proteomes" id="UP001461498"/>
    </source>
</evidence>
<evidence type="ECO:0000256" key="1">
    <source>
        <dbReference type="SAM" id="SignalP"/>
    </source>
</evidence>
<organism evidence="2 3">
    <name type="scientific">Rhynocoris fuscipes</name>
    <dbReference type="NCBI Taxonomy" id="488301"/>
    <lineage>
        <taxon>Eukaryota</taxon>
        <taxon>Metazoa</taxon>
        <taxon>Ecdysozoa</taxon>
        <taxon>Arthropoda</taxon>
        <taxon>Hexapoda</taxon>
        <taxon>Insecta</taxon>
        <taxon>Pterygota</taxon>
        <taxon>Neoptera</taxon>
        <taxon>Paraneoptera</taxon>
        <taxon>Hemiptera</taxon>
        <taxon>Heteroptera</taxon>
        <taxon>Panheteroptera</taxon>
        <taxon>Cimicomorpha</taxon>
        <taxon>Reduviidae</taxon>
        <taxon>Harpactorinae</taxon>
        <taxon>Harpactorini</taxon>
        <taxon>Rhynocoris</taxon>
    </lineage>
</organism>
<dbReference type="Proteomes" id="UP001461498">
    <property type="component" value="Unassembled WGS sequence"/>
</dbReference>
<protein>
    <submittedName>
        <fullName evidence="2">Uncharacterized protein</fullName>
    </submittedName>
</protein>